<proteinExistence type="predicted"/>
<feature type="coiled-coil region" evidence="1">
    <location>
        <begin position="151"/>
        <end position="178"/>
    </location>
</feature>
<dbReference type="Pfam" id="PF00561">
    <property type="entry name" value="Abhydrolase_1"/>
    <property type="match status" value="1"/>
</dbReference>
<keyword evidence="4" id="KW-1185">Reference proteome</keyword>
<keyword evidence="1" id="KW-0175">Coiled coil</keyword>
<dbReference type="Proteomes" id="UP000076715">
    <property type="component" value="Unassembled WGS sequence"/>
</dbReference>
<name>A0A162Z7S5_9FLAO</name>
<dbReference type="AlphaFoldDB" id="A0A162Z7S5"/>
<reference evidence="3 4" key="1">
    <citation type="submission" date="2016-01" db="EMBL/GenBank/DDBJ databases">
        <title>The draft genome sequence of Aquimarina sp. RZW4-3-2.</title>
        <authorList>
            <person name="Wang Y."/>
        </authorList>
    </citation>
    <scope>NUCLEOTIDE SEQUENCE [LARGE SCALE GENOMIC DNA]</scope>
    <source>
        <strain evidence="3 4">RZW4-3-2</strain>
    </source>
</reference>
<evidence type="ECO:0000259" key="2">
    <source>
        <dbReference type="Pfam" id="PF00561"/>
    </source>
</evidence>
<dbReference type="PANTHER" id="PTHR43798">
    <property type="entry name" value="MONOACYLGLYCEROL LIPASE"/>
    <property type="match status" value="1"/>
</dbReference>
<dbReference type="SUPFAM" id="SSF53474">
    <property type="entry name" value="alpha/beta-Hydrolases"/>
    <property type="match status" value="1"/>
</dbReference>
<organism evidence="3 4">
    <name type="scientific">Aquimarina aggregata</name>
    <dbReference type="NCBI Taxonomy" id="1642818"/>
    <lineage>
        <taxon>Bacteria</taxon>
        <taxon>Pseudomonadati</taxon>
        <taxon>Bacteroidota</taxon>
        <taxon>Flavobacteriia</taxon>
        <taxon>Flavobacteriales</taxon>
        <taxon>Flavobacteriaceae</taxon>
        <taxon>Aquimarina</taxon>
    </lineage>
</organism>
<gene>
    <name evidence="3" type="ORF">AWE51_08145</name>
</gene>
<dbReference type="OrthoDB" id="252464at2"/>
<dbReference type="InterPro" id="IPR000073">
    <property type="entry name" value="AB_hydrolase_1"/>
</dbReference>
<dbReference type="RefSeq" id="WP_066315252.1">
    <property type="nucleotide sequence ID" value="NZ_LQRT01000024.1"/>
</dbReference>
<dbReference type="InterPro" id="IPR050266">
    <property type="entry name" value="AB_hydrolase_sf"/>
</dbReference>
<protein>
    <submittedName>
        <fullName evidence="3">Alpha/beta hydrolase</fullName>
    </submittedName>
</protein>
<feature type="domain" description="AB hydrolase-1" evidence="2">
    <location>
        <begin position="20"/>
        <end position="244"/>
    </location>
</feature>
<evidence type="ECO:0000313" key="3">
    <source>
        <dbReference type="EMBL" id="KZS39611.1"/>
    </source>
</evidence>
<evidence type="ECO:0000256" key="1">
    <source>
        <dbReference type="SAM" id="Coils"/>
    </source>
</evidence>
<evidence type="ECO:0000313" key="4">
    <source>
        <dbReference type="Proteomes" id="UP000076715"/>
    </source>
</evidence>
<dbReference type="InterPro" id="IPR029058">
    <property type="entry name" value="AB_hydrolase_fold"/>
</dbReference>
<keyword evidence="3" id="KW-0378">Hydrolase</keyword>
<dbReference type="GO" id="GO:0016787">
    <property type="term" value="F:hydrolase activity"/>
    <property type="evidence" value="ECO:0007669"/>
    <property type="project" value="UniProtKB-KW"/>
</dbReference>
<dbReference type="STRING" id="1642818.AWE51_08145"/>
<dbReference type="Gene3D" id="3.40.50.1820">
    <property type="entry name" value="alpha/beta hydrolase"/>
    <property type="match status" value="1"/>
</dbReference>
<dbReference type="EMBL" id="LQRT01000024">
    <property type="protein sequence ID" value="KZS39611.1"/>
    <property type="molecule type" value="Genomic_DNA"/>
</dbReference>
<sequence length="259" mass="29148">MILAYKGIKINYNSEGNGRPLVFLHGFLENSTMWKDTILFFSKHYKCITIDLLGHGDTGSLGYVHTMDAMAMAVRSVLDHLKISKATIIGHSMGGYVALACIDQFSDLFSGLVLLNSTSFPDSAERKVNRTRAIQIVKKNPNAYTSMAIANLFAEKNRKNFLKEIEEIKNQASKTSLQGIISALEGMKIRKDYTKTLLRFKGSKVIFSGQYDPVLSYAQNQKETKLCNIDHISFNGGHMSYLENKKEFLSELKSFLESY</sequence>
<accession>A0A162Z7S5</accession>
<comment type="caution">
    <text evidence="3">The sequence shown here is derived from an EMBL/GenBank/DDBJ whole genome shotgun (WGS) entry which is preliminary data.</text>
</comment>